<feature type="non-terminal residue" evidence="2">
    <location>
        <position position="1"/>
    </location>
</feature>
<feature type="non-terminal residue" evidence="2">
    <location>
        <position position="100"/>
    </location>
</feature>
<dbReference type="EMBL" id="CADCUF010000224">
    <property type="protein sequence ID" value="CAA9345557.1"/>
    <property type="molecule type" value="Genomic_DNA"/>
</dbReference>
<accession>A0A6J4LYY1</accession>
<feature type="region of interest" description="Disordered" evidence="1">
    <location>
        <begin position="1"/>
        <end position="100"/>
    </location>
</feature>
<sequence>ETPGPRSSHLGGGSADGGRRTHRDVRRDRSGGADAPPPRRGYAGHARRGRGAVLLGDRRAARPAQPRRPPHRRVPADRPGGRGRPRAGGVRGPDRRPRGL</sequence>
<proteinExistence type="predicted"/>
<gene>
    <name evidence="2" type="ORF">AVDCRST_MAG24-1507</name>
</gene>
<evidence type="ECO:0000256" key="1">
    <source>
        <dbReference type="SAM" id="MobiDB-lite"/>
    </source>
</evidence>
<reference evidence="2" key="1">
    <citation type="submission" date="2020-02" db="EMBL/GenBank/DDBJ databases">
        <authorList>
            <person name="Meier V. D."/>
        </authorList>
    </citation>
    <scope>NUCLEOTIDE SEQUENCE</scope>
    <source>
        <strain evidence="2">AVDCRST_MAG24</strain>
    </source>
</reference>
<evidence type="ECO:0000313" key="2">
    <source>
        <dbReference type="EMBL" id="CAA9345557.1"/>
    </source>
</evidence>
<dbReference type="AlphaFoldDB" id="A0A6J4LYY1"/>
<organism evidence="2">
    <name type="scientific">uncultured Nocardioidaceae bacterium</name>
    <dbReference type="NCBI Taxonomy" id="253824"/>
    <lineage>
        <taxon>Bacteria</taxon>
        <taxon>Bacillati</taxon>
        <taxon>Actinomycetota</taxon>
        <taxon>Actinomycetes</taxon>
        <taxon>Propionibacteriales</taxon>
        <taxon>Nocardioidaceae</taxon>
        <taxon>environmental samples</taxon>
    </lineage>
</organism>
<name>A0A6J4LYY1_9ACTN</name>
<protein>
    <submittedName>
        <fullName evidence="2">Uncharacterized protein</fullName>
    </submittedName>
</protein>